<dbReference type="RefSeq" id="WP_110518508.1">
    <property type="nucleotide sequence ID" value="NZ_PDOF01000001.1"/>
</dbReference>
<comment type="caution">
    <text evidence="1">The sequence shown here is derived from an EMBL/GenBank/DDBJ whole genome shotgun (WGS) entry which is preliminary data.</text>
</comment>
<proteinExistence type="predicted"/>
<evidence type="ECO:0000313" key="1">
    <source>
        <dbReference type="EMBL" id="PYZ98538.1"/>
    </source>
</evidence>
<organism evidence="1 2">
    <name type="scientific">Alteribacter lacisalsi</name>
    <dbReference type="NCBI Taxonomy" id="2045244"/>
    <lineage>
        <taxon>Bacteria</taxon>
        <taxon>Bacillati</taxon>
        <taxon>Bacillota</taxon>
        <taxon>Bacilli</taxon>
        <taxon>Bacillales</taxon>
        <taxon>Bacillaceae</taxon>
        <taxon>Alteribacter</taxon>
    </lineage>
</organism>
<name>A0A2W0HXP1_9BACI</name>
<dbReference type="Proteomes" id="UP000248066">
    <property type="component" value="Unassembled WGS sequence"/>
</dbReference>
<accession>A0A2W0HXP1</accession>
<keyword evidence="2" id="KW-1185">Reference proteome</keyword>
<evidence type="ECO:0000313" key="2">
    <source>
        <dbReference type="Proteomes" id="UP000248066"/>
    </source>
</evidence>
<protein>
    <submittedName>
        <fullName evidence="1">Uncharacterized protein</fullName>
    </submittedName>
</protein>
<dbReference type="OrthoDB" id="2878733at2"/>
<sequence>MHTKQTVRYLCQIYPSGNEYYYKEEIITHDSWDNLNSLQWGRRRPVTKQTYEKRRKEGYRVHKAYIDKPKGKLLHFPVSKFGEKKETNN</sequence>
<reference evidence="1 2" key="1">
    <citation type="submission" date="2017-10" db="EMBL/GenBank/DDBJ databases">
        <title>Bacillus sp. nov., a halophilic bacterium isolated from a Yangshapao Lake.</title>
        <authorList>
            <person name="Wang H."/>
        </authorList>
    </citation>
    <scope>NUCLEOTIDE SEQUENCE [LARGE SCALE GENOMIC DNA]</scope>
    <source>
        <strain evidence="1 2">YSP-3</strain>
    </source>
</reference>
<dbReference type="AlphaFoldDB" id="A0A2W0HXP1"/>
<dbReference type="EMBL" id="PDOF01000001">
    <property type="protein sequence ID" value="PYZ98538.1"/>
    <property type="molecule type" value="Genomic_DNA"/>
</dbReference>
<gene>
    <name evidence="1" type="ORF">CR205_08110</name>
</gene>